<reference evidence="4" key="1">
    <citation type="submission" date="2016-10" db="EMBL/GenBank/DDBJ databases">
        <authorList>
            <person name="Varghese N."/>
        </authorList>
    </citation>
    <scope>NUCLEOTIDE SEQUENCE [LARGE SCALE GENOMIC DNA]</scope>
    <source>
        <strain evidence="4">DSM 24868</strain>
    </source>
</reference>
<dbReference type="PANTHER" id="PTHR11236:SF50">
    <property type="entry name" value="AMINODEOXYCHORISMATE SYNTHASE COMPONENT 1"/>
    <property type="match status" value="1"/>
</dbReference>
<dbReference type="InterPro" id="IPR019999">
    <property type="entry name" value="Anth_synth_I-like"/>
</dbReference>
<dbReference type="Pfam" id="PF00425">
    <property type="entry name" value="Chorismate_bind"/>
    <property type="match status" value="1"/>
</dbReference>
<dbReference type="GO" id="GO:0000162">
    <property type="term" value="P:L-tryptophan biosynthetic process"/>
    <property type="evidence" value="ECO:0007669"/>
    <property type="project" value="TreeGrafter"/>
</dbReference>
<dbReference type="PRINTS" id="PR00095">
    <property type="entry name" value="ANTSNTHASEI"/>
</dbReference>
<keyword evidence="4" id="KW-1185">Reference proteome</keyword>
<dbReference type="AlphaFoldDB" id="A0A1H6UIT0"/>
<evidence type="ECO:0000313" key="3">
    <source>
        <dbReference type="EMBL" id="SEI87702.1"/>
    </source>
</evidence>
<proteinExistence type="predicted"/>
<dbReference type="GO" id="GO:0046820">
    <property type="term" value="F:4-amino-4-deoxychorismate synthase activity"/>
    <property type="evidence" value="ECO:0007669"/>
    <property type="project" value="TreeGrafter"/>
</dbReference>
<dbReference type="EMBL" id="FNZI01000001">
    <property type="protein sequence ID" value="SEI87702.1"/>
    <property type="molecule type" value="Genomic_DNA"/>
</dbReference>
<feature type="domain" description="Chorismate-utilising enzyme C-terminal" evidence="2">
    <location>
        <begin position="93"/>
        <end position="354"/>
    </location>
</feature>
<dbReference type="SUPFAM" id="SSF56322">
    <property type="entry name" value="ADC synthase"/>
    <property type="match status" value="1"/>
</dbReference>
<name>A0A1H6UIT0_9MICO</name>
<dbReference type="Gene3D" id="3.60.120.10">
    <property type="entry name" value="Anthranilate synthase"/>
    <property type="match status" value="1"/>
</dbReference>
<dbReference type="PANTHER" id="PTHR11236">
    <property type="entry name" value="AMINOBENZOATE/ANTHRANILATE SYNTHASE"/>
    <property type="match status" value="1"/>
</dbReference>
<dbReference type="InterPro" id="IPR005801">
    <property type="entry name" value="ADC_synthase"/>
</dbReference>
<sequence length="369" mass="39620">MQWEDDPRRAGSAAFRGVRAWEPVEHADLARDGARVAEGGFWVVVATFEGTLDAWRMARVERDDADAAPVPEASPEREWHGPAASSWSTSLDEAGYTAGVRRIRNDIREGDVYQANLCRMLEAPLPAPAPGPDAVALAHRLATGNPARYASRIVIPRTDAWPGAWVVSASPELYLGVDGARVESSPIKGTAAPGEPMLPKDESENVMITDLIRNDVSHVAVPGSVTVPEFLGLHEHPGLVHLQSTVEATLAPDHDWTPRMWPALLDGTFPPGSVSGAPKSSALRIIGRDEPVPRGAYCGGIGWIDADARRAELAVGIRTFQWVPDQGGLLRFGTGAGITWGSDPYGEWAETELKARRLIGLASTPTMTA</sequence>
<evidence type="ECO:0000259" key="2">
    <source>
        <dbReference type="Pfam" id="PF00425"/>
    </source>
</evidence>
<dbReference type="InterPro" id="IPR015890">
    <property type="entry name" value="Chorismate_C"/>
</dbReference>
<dbReference type="RefSeq" id="WP_042212019.1">
    <property type="nucleotide sequence ID" value="NZ_BBLU01000001.1"/>
</dbReference>
<organism evidence="3 4">
    <name type="scientific">Demequina mangrovi</name>
    <dbReference type="NCBI Taxonomy" id="1043493"/>
    <lineage>
        <taxon>Bacteria</taxon>
        <taxon>Bacillati</taxon>
        <taxon>Actinomycetota</taxon>
        <taxon>Actinomycetes</taxon>
        <taxon>Micrococcales</taxon>
        <taxon>Demequinaceae</taxon>
        <taxon>Demequina</taxon>
    </lineage>
</organism>
<dbReference type="Proteomes" id="UP000183315">
    <property type="component" value="Unassembled WGS sequence"/>
</dbReference>
<dbReference type="OrthoDB" id="3518032at2"/>
<protein>
    <submittedName>
        <fullName evidence="3">Para-aminobenzoate synthetase component 1</fullName>
    </submittedName>
</protein>
<dbReference type="STRING" id="1043493.SAMN05421637_0275"/>
<accession>A0A1H6UIT0</accession>
<dbReference type="eggNOG" id="COG0147">
    <property type="taxonomic scope" value="Bacteria"/>
</dbReference>
<evidence type="ECO:0000313" key="4">
    <source>
        <dbReference type="Proteomes" id="UP000183315"/>
    </source>
</evidence>
<feature type="region of interest" description="Disordered" evidence="1">
    <location>
        <begin position="66"/>
        <end position="86"/>
    </location>
</feature>
<evidence type="ECO:0000256" key="1">
    <source>
        <dbReference type="SAM" id="MobiDB-lite"/>
    </source>
</evidence>
<gene>
    <name evidence="3" type="ORF">SAMN05421637_0275</name>
</gene>